<protein>
    <submittedName>
        <fullName evidence="1">Uncharacterized protein</fullName>
    </submittedName>
</protein>
<evidence type="ECO:0000313" key="1">
    <source>
        <dbReference type="EMBL" id="AZE47250.1"/>
    </source>
</evidence>
<organism evidence="1 2">
    <name type="scientific">Pseudomonas chlororaphis</name>
    <dbReference type="NCBI Taxonomy" id="587753"/>
    <lineage>
        <taxon>Bacteria</taxon>
        <taxon>Pseudomonadati</taxon>
        <taxon>Pseudomonadota</taxon>
        <taxon>Gammaproteobacteria</taxon>
        <taxon>Pseudomonadales</taxon>
        <taxon>Pseudomonadaceae</taxon>
        <taxon>Pseudomonas</taxon>
    </lineage>
</organism>
<evidence type="ECO:0000313" key="2">
    <source>
        <dbReference type="Proteomes" id="UP000268048"/>
    </source>
</evidence>
<proteinExistence type="predicted"/>
<dbReference type="EMBL" id="CP027753">
    <property type="protein sequence ID" value="AZE47250.1"/>
    <property type="molecule type" value="Genomic_DNA"/>
</dbReference>
<gene>
    <name evidence="1" type="ORF">C4K04_1560</name>
</gene>
<name>A0A3G7TJT6_9PSED</name>
<accession>A0A3G7TJT6</accession>
<dbReference type="Proteomes" id="UP000268048">
    <property type="component" value="Chromosome"/>
</dbReference>
<dbReference type="AlphaFoldDB" id="A0A3G7TJT6"/>
<reference evidence="1 2" key="1">
    <citation type="submission" date="2018-03" db="EMBL/GenBank/DDBJ databases">
        <title>Diversity of phytobeneficial traits revealed by whole-genome analysis of worldwide-isolated phenazine-producing Pseudomonas spp.</title>
        <authorList>
            <person name="Biessy A."/>
            <person name="Novinscak A."/>
            <person name="Blom J."/>
            <person name="Leger G."/>
            <person name="Thomashow L.S."/>
            <person name="Cazorla F.M."/>
            <person name="Josic D."/>
            <person name="Filion M."/>
        </authorList>
    </citation>
    <scope>NUCLEOTIDE SEQUENCE [LARGE SCALE GENOMIC DNA]</scope>
    <source>
        <strain evidence="1 2">B25</strain>
    </source>
</reference>
<sequence>MWHLSNIPFESAIKISVGLVFSLLNVSNRAIPSSSLHE</sequence>